<sequence length="214" mass="23202">MKRTLEASETLPLPLSSRAWSYVPIVGGGRALRLELQASTTWFPGGARPALAAVFLSLALCSTVALASMLRRCSSNTKVLDLVTEVLLADKKITKAQDLVYVREDAIKANYPAEDIEQEPLATFIVNKLKGTLRIAAMKAPGYGDRRHQYMDDIAVFTGAIVIRDEVGLSLDRVGREVPGHDAKIVLTKENATIVGDGSTQEAIAKKIAQIKRA</sequence>
<accession>A0A9Q1JT80</accession>
<keyword evidence="3" id="KW-0472">Membrane</keyword>
<organism evidence="4 5">
    <name type="scientific">Carnegiea gigantea</name>
    <dbReference type="NCBI Taxonomy" id="171969"/>
    <lineage>
        <taxon>Eukaryota</taxon>
        <taxon>Viridiplantae</taxon>
        <taxon>Streptophyta</taxon>
        <taxon>Embryophyta</taxon>
        <taxon>Tracheophyta</taxon>
        <taxon>Spermatophyta</taxon>
        <taxon>Magnoliopsida</taxon>
        <taxon>eudicotyledons</taxon>
        <taxon>Gunneridae</taxon>
        <taxon>Pentapetalae</taxon>
        <taxon>Caryophyllales</taxon>
        <taxon>Cactineae</taxon>
        <taxon>Cactaceae</taxon>
        <taxon>Cactoideae</taxon>
        <taxon>Echinocereeae</taxon>
        <taxon>Carnegiea</taxon>
    </lineage>
</organism>
<protein>
    <submittedName>
        <fullName evidence="4">Uncharacterized protein</fullName>
    </submittedName>
</protein>
<dbReference type="GO" id="GO:0140662">
    <property type="term" value="F:ATP-dependent protein folding chaperone"/>
    <property type="evidence" value="ECO:0007669"/>
    <property type="project" value="InterPro"/>
</dbReference>
<dbReference type="Proteomes" id="UP001153076">
    <property type="component" value="Unassembled WGS sequence"/>
</dbReference>
<evidence type="ECO:0000256" key="1">
    <source>
        <dbReference type="ARBA" id="ARBA00006607"/>
    </source>
</evidence>
<dbReference type="Gene3D" id="3.50.7.10">
    <property type="entry name" value="GroEL"/>
    <property type="match status" value="1"/>
</dbReference>
<comment type="similarity">
    <text evidence="1">Belongs to the chaperonin (HSP60) family.</text>
</comment>
<dbReference type="OrthoDB" id="1714907at2759"/>
<proteinExistence type="inferred from homology"/>
<evidence type="ECO:0000313" key="4">
    <source>
        <dbReference type="EMBL" id="KAJ8430495.1"/>
    </source>
</evidence>
<keyword evidence="5" id="KW-1185">Reference proteome</keyword>
<dbReference type="SUPFAM" id="SSF52029">
    <property type="entry name" value="GroEL apical domain-like"/>
    <property type="match status" value="1"/>
</dbReference>
<name>A0A9Q1JT80_9CARY</name>
<dbReference type="EMBL" id="JAKOGI010000790">
    <property type="protein sequence ID" value="KAJ8430495.1"/>
    <property type="molecule type" value="Genomic_DNA"/>
</dbReference>
<comment type="caution">
    <text evidence="4">The sequence shown here is derived from an EMBL/GenBank/DDBJ whole genome shotgun (WGS) entry which is preliminary data.</text>
</comment>
<evidence type="ECO:0000313" key="5">
    <source>
        <dbReference type="Proteomes" id="UP001153076"/>
    </source>
</evidence>
<dbReference type="InterPro" id="IPR027409">
    <property type="entry name" value="GroEL-like_apical_dom_sf"/>
</dbReference>
<keyword evidence="3" id="KW-0812">Transmembrane</keyword>
<feature type="transmembrane region" description="Helical" evidence="3">
    <location>
        <begin position="50"/>
        <end position="70"/>
    </location>
</feature>
<keyword evidence="3" id="KW-1133">Transmembrane helix</keyword>
<dbReference type="FunFam" id="3.50.7.10:FF:000001">
    <property type="entry name" value="60 kDa chaperonin"/>
    <property type="match status" value="1"/>
</dbReference>
<dbReference type="AlphaFoldDB" id="A0A9Q1JT80"/>
<evidence type="ECO:0000256" key="2">
    <source>
        <dbReference type="ARBA" id="ARBA00023186"/>
    </source>
</evidence>
<dbReference type="GO" id="GO:0042026">
    <property type="term" value="P:protein refolding"/>
    <property type="evidence" value="ECO:0007669"/>
    <property type="project" value="InterPro"/>
</dbReference>
<keyword evidence="2" id="KW-0143">Chaperone</keyword>
<evidence type="ECO:0000256" key="3">
    <source>
        <dbReference type="SAM" id="Phobius"/>
    </source>
</evidence>
<gene>
    <name evidence="4" type="ORF">Cgig2_006235</name>
</gene>
<dbReference type="InterPro" id="IPR001844">
    <property type="entry name" value="Cpn60/GroEL"/>
</dbReference>
<reference evidence="4" key="1">
    <citation type="submission" date="2022-04" db="EMBL/GenBank/DDBJ databases">
        <title>Carnegiea gigantea Genome sequencing and assembly v2.</title>
        <authorList>
            <person name="Copetti D."/>
            <person name="Sanderson M.J."/>
            <person name="Burquez A."/>
            <person name="Wojciechowski M.F."/>
        </authorList>
    </citation>
    <scope>NUCLEOTIDE SEQUENCE</scope>
    <source>
        <strain evidence="4">SGP5-SGP5p</strain>
        <tissue evidence="4">Aerial part</tissue>
    </source>
</reference>
<dbReference type="PANTHER" id="PTHR45633">
    <property type="entry name" value="60 KDA HEAT SHOCK PROTEIN, MITOCHONDRIAL"/>
    <property type="match status" value="1"/>
</dbReference>